<dbReference type="GO" id="GO:0016972">
    <property type="term" value="F:thiol oxidase activity"/>
    <property type="evidence" value="ECO:0007669"/>
    <property type="project" value="InterPro"/>
</dbReference>
<evidence type="ECO:0000256" key="3">
    <source>
        <dbReference type="ARBA" id="ARBA00008277"/>
    </source>
</evidence>
<comment type="subcellular location">
    <subcellularLocation>
        <location evidence="2">Endoplasmic reticulum membrane</location>
        <topology evidence="2">Peripheral membrane protein</topology>
        <orientation evidence="2">Lumenal side</orientation>
    </subcellularLocation>
</comment>
<feature type="active site" evidence="16">
    <location>
        <position position="371"/>
    </location>
</feature>
<dbReference type="EMBL" id="KV784355">
    <property type="protein sequence ID" value="OEU19359.1"/>
    <property type="molecule type" value="Genomic_DNA"/>
</dbReference>
<comment type="similarity">
    <text evidence="3">Belongs to the EROs family.</text>
</comment>
<keyword evidence="7" id="KW-0732">Signal</keyword>
<comment type="cofactor">
    <cofactor evidence="1 17">
        <name>FAD</name>
        <dbReference type="ChEBI" id="CHEBI:57692"/>
    </cofactor>
</comment>
<evidence type="ECO:0000256" key="7">
    <source>
        <dbReference type="ARBA" id="ARBA00022729"/>
    </source>
</evidence>
<keyword evidence="11" id="KW-0560">Oxidoreductase</keyword>
<keyword evidence="14" id="KW-0325">Glycoprotein</keyword>
<accession>A0A1E7FMF7</accession>
<feature type="non-terminal residue" evidence="19">
    <location>
        <position position="420"/>
    </location>
</feature>
<evidence type="ECO:0000256" key="13">
    <source>
        <dbReference type="ARBA" id="ARBA00023157"/>
    </source>
</evidence>
<keyword evidence="6" id="KW-0285">Flavoprotein</keyword>
<keyword evidence="5" id="KW-0813">Transport</keyword>
<evidence type="ECO:0000256" key="12">
    <source>
        <dbReference type="ARBA" id="ARBA00023136"/>
    </source>
</evidence>
<evidence type="ECO:0000256" key="17">
    <source>
        <dbReference type="PIRSR" id="PIRSR017205-2"/>
    </source>
</evidence>
<protein>
    <submittedName>
        <fullName evidence="19">Endoplasmic reticulum oxidoreductin 1</fullName>
    </submittedName>
</protein>
<proteinExistence type="inferred from homology"/>
<evidence type="ECO:0000313" key="20">
    <source>
        <dbReference type="Proteomes" id="UP000095751"/>
    </source>
</evidence>
<comment type="subunit">
    <text evidence="4">May function both as a monomer and a homodimer.</text>
</comment>
<evidence type="ECO:0000256" key="1">
    <source>
        <dbReference type="ARBA" id="ARBA00001974"/>
    </source>
</evidence>
<evidence type="ECO:0000256" key="2">
    <source>
        <dbReference type="ARBA" id="ARBA00004367"/>
    </source>
</evidence>
<dbReference type="Proteomes" id="UP000095751">
    <property type="component" value="Unassembled WGS sequence"/>
</dbReference>
<evidence type="ECO:0000256" key="15">
    <source>
        <dbReference type="ARBA" id="ARBA00023284"/>
    </source>
</evidence>
<feature type="binding site" evidence="17">
    <location>
        <position position="205"/>
    </location>
    <ligand>
        <name>FAD</name>
        <dbReference type="ChEBI" id="CHEBI:57692"/>
    </ligand>
</feature>
<keyword evidence="15" id="KW-0676">Redox-active center</keyword>
<dbReference type="SUPFAM" id="SSF110019">
    <property type="entry name" value="ERO1-like"/>
    <property type="match status" value="1"/>
</dbReference>
<evidence type="ECO:0000256" key="14">
    <source>
        <dbReference type="ARBA" id="ARBA00023180"/>
    </source>
</evidence>
<evidence type="ECO:0000256" key="10">
    <source>
        <dbReference type="ARBA" id="ARBA00022982"/>
    </source>
</evidence>
<evidence type="ECO:0000256" key="16">
    <source>
        <dbReference type="PIRSR" id="PIRSR017205-1"/>
    </source>
</evidence>
<dbReference type="PANTHER" id="PTHR12613">
    <property type="entry name" value="ERO1-RELATED"/>
    <property type="match status" value="1"/>
</dbReference>
<keyword evidence="13 18" id="KW-1015">Disulfide bond</keyword>
<evidence type="ECO:0000256" key="11">
    <source>
        <dbReference type="ARBA" id="ARBA00023002"/>
    </source>
</evidence>
<evidence type="ECO:0000256" key="6">
    <source>
        <dbReference type="ARBA" id="ARBA00022630"/>
    </source>
</evidence>
<sequence length="420" mass="46646">TNVGNSSNENNSTTSTSLAESMGFHKGRNIVPECCCTFAEIEEVNRNTVYPLLKKVIETPFFAHFKIDLCSPCELWQDMPLCAMKDCSVCECEEPPVWSFDGVDHNPITGPDPDCAAIADDNVVTTVESYVIDGWQQSSSSSPEEAFDNNNVVDLRLNPEGYTGYTGPSAEKVWSAIHLTNYDNDDDDMSCNLSSEQRLYNRFISGLHSSISLHIAHSYCLEMSPTIVGECQMWGLNDTMAYDRVLKHTDRVENLYVAFSLLLRAVVKAGGAISAAVPEQLDDIPQQISRYPDEDDSLLLTTYWSESLLPEIMTLPQKCPNTFNESSLLSDILVDADGIDHDESTKARKSELQRRFQHLTSIMQCVGCDRCKLWGTLQTLGIGTALRILFHDDNSNGAIILSRQEAVALVNTLERLSSSL</sequence>
<organism evidence="19 20">
    <name type="scientific">Fragilariopsis cylindrus CCMP1102</name>
    <dbReference type="NCBI Taxonomy" id="635003"/>
    <lineage>
        <taxon>Eukaryota</taxon>
        <taxon>Sar</taxon>
        <taxon>Stramenopiles</taxon>
        <taxon>Ochrophyta</taxon>
        <taxon>Bacillariophyta</taxon>
        <taxon>Bacillariophyceae</taxon>
        <taxon>Bacillariophycidae</taxon>
        <taxon>Bacillariales</taxon>
        <taxon>Bacillariaceae</taxon>
        <taxon>Fragilariopsis</taxon>
    </lineage>
</organism>
<feature type="binding site" evidence="17">
    <location>
        <position position="174"/>
    </location>
    <ligand>
        <name>FAD</name>
        <dbReference type="ChEBI" id="CHEBI:57692"/>
    </ligand>
</feature>
<keyword evidence="8" id="KW-0256">Endoplasmic reticulum</keyword>
<dbReference type="InParanoid" id="A0A1E7FMF7"/>
<dbReference type="GO" id="GO:0071949">
    <property type="term" value="F:FAD binding"/>
    <property type="evidence" value="ECO:0007669"/>
    <property type="project" value="InterPro"/>
</dbReference>
<evidence type="ECO:0000256" key="5">
    <source>
        <dbReference type="ARBA" id="ARBA00022448"/>
    </source>
</evidence>
<dbReference type="GO" id="GO:0005789">
    <property type="term" value="C:endoplasmic reticulum membrane"/>
    <property type="evidence" value="ECO:0007669"/>
    <property type="project" value="UniProtKB-SubCell"/>
</dbReference>
<keyword evidence="9 17" id="KW-0274">FAD</keyword>
<evidence type="ECO:0000256" key="18">
    <source>
        <dbReference type="PIRSR" id="PIRSR017205-3"/>
    </source>
</evidence>
<reference evidence="19 20" key="1">
    <citation type="submission" date="2016-09" db="EMBL/GenBank/DDBJ databases">
        <title>Extensive genetic diversity and differential bi-allelic expression allows diatom success in the polar Southern Ocean.</title>
        <authorList>
            <consortium name="DOE Joint Genome Institute"/>
            <person name="Mock T."/>
            <person name="Otillar R.P."/>
            <person name="Strauss J."/>
            <person name="Dupont C."/>
            <person name="Frickenhaus S."/>
            <person name="Maumus F."/>
            <person name="Mcmullan M."/>
            <person name="Sanges R."/>
            <person name="Schmutz J."/>
            <person name="Toseland A."/>
            <person name="Valas R."/>
            <person name="Veluchamy A."/>
            <person name="Ward B.J."/>
            <person name="Allen A."/>
            <person name="Barry K."/>
            <person name="Falciatore A."/>
            <person name="Ferrante M."/>
            <person name="Fortunato A.E."/>
            <person name="Gloeckner G."/>
            <person name="Gruber A."/>
            <person name="Hipkin R."/>
            <person name="Janech M."/>
            <person name="Kroth P."/>
            <person name="Leese F."/>
            <person name="Lindquist E."/>
            <person name="Lyon B.R."/>
            <person name="Martin J."/>
            <person name="Mayer C."/>
            <person name="Parker M."/>
            <person name="Quesneville H."/>
            <person name="Raymond J."/>
            <person name="Uhlig C."/>
            <person name="Valentin K.U."/>
            <person name="Worden A.Z."/>
            <person name="Armbrust E.V."/>
            <person name="Bowler C."/>
            <person name="Green B."/>
            <person name="Moulton V."/>
            <person name="Van Oosterhout C."/>
            <person name="Grigoriev I."/>
        </authorList>
    </citation>
    <scope>NUCLEOTIDE SEQUENCE [LARGE SCALE GENOMIC DNA]</scope>
    <source>
        <strain evidence="19 20">CCMP1102</strain>
    </source>
</reference>
<feature type="binding site" evidence="17">
    <location>
        <position position="163"/>
    </location>
    <ligand>
        <name>FAD</name>
        <dbReference type="ChEBI" id="CHEBI:57692"/>
    </ligand>
</feature>
<keyword evidence="12" id="KW-0472">Membrane</keyword>
<dbReference type="PANTHER" id="PTHR12613:SF0">
    <property type="entry name" value="ERO1-LIKE PROTEIN"/>
    <property type="match status" value="1"/>
</dbReference>
<feature type="disulfide bond" description="Redox-active" evidence="18">
    <location>
        <begin position="82"/>
        <end position="87"/>
    </location>
</feature>
<keyword evidence="10" id="KW-0249">Electron transport</keyword>
<name>A0A1E7FMF7_9STRA</name>
<dbReference type="KEGG" id="fcy:FRACYDRAFT_138453"/>
<dbReference type="OrthoDB" id="269384at2759"/>
<feature type="disulfide bond" description="Redox-active" evidence="18">
    <location>
        <begin position="368"/>
        <end position="371"/>
    </location>
</feature>
<dbReference type="Pfam" id="PF04137">
    <property type="entry name" value="ERO1"/>
    <property type="match status" value="1"/>
</dbReference>
<dbReference type="InterPro" id="IPR037192">
    <property type="entry name" value="ERO1-like_sf"/>
</dbReference>
<feature type="active site" description="Nucleophile" evidence="16">
    <location>
        <position position="368"/>
    </location>
</feature>
<dbReference type="InterPro" id="IPR007266">
    <property type="entry name" value="Ero1"/>
</dbReference>
<feature type="non-terminal residue" evidence="19">
    <location>
        <position position="1"/>
    </location>
</feature>
<evidence type="ECO:0000256" key="8">
    <source>
        <dbReference type="ARBA" id="ARBA00022824"/>
    </source>
</evidence>
<dbReference type="GO" id="GO:0034975">
    <property type="term" value="P:protein folding in endoplasmic reticulum"/>
    <property type="evidence" value="ECO:0007669"/>
    <property type="project" value="InterPro"/>
</dbReference>
<dbReference type="PIRSF" id="PIRSF017205">
    <property type="entry name" value="ERO1"/>
    <property type="match status" value="1"/>
</dbReference>
<feature type="binding site" evidence="17">
    <location>
        <position position="208"/>
    </location>
    <ligand>
        <name>FAD</name>
        <dbReference type="ChEBI" id="CHEBI:57692"/>
    </ligand>
</feature>
<feature type="binding site" evidence="17">
    <location>
        <position position="244"/>
    </location>
    <ligand>
        <name>FAD</name>
        <dbReference type="ChEBI" id="CHEBI:57692"/>
    </ligand>
</feature>
<keyword evidence="20" id="KW-1185">Reference proteome</keyword>
<evidence type="ECO:0000256" key="4">
    <source>
        <dbReference type="ARBA" id="ARBA00011802"/>
    </source>
</evidence>
<evidence type="ECO:0000256" key="9">
    <source>
        <dbReference type="ARBA" id="ARBA00022827"/>
    </source>
</evidence>
<dbReference type="GO" id="GO:0015035">
    <property type="term" value="F:protein-disulfide reductase activity"/>
    <property type="evidence" value="ECO:0007669"/>
    <property type="project" value="InterPro"/>
</dbReference>
<evidence type="ECO:0000313" key="19">
    <source>
        <dbReference type="EMBL" id="OEU19359.1"/>
    </source>
</evidence>
<dbReference type="AlphaFoldDB" id="A0A1E7FMF7"/>
<gene>
    <name evidence="19" type="ORF">FRACYDRAFT_138453</name>
</gene>